<name>A0A8K0GLW2_IGNLU</name>
<dbReference type="EMBL" id="VTPC01001293">
    <property type="protein sequence ID" value="KAF2902458.1"/>
    <property type="molecule type" value="Genomic_DNA"/>
</dbReference>
<feature type="non-terminal residue" evidence="1">
    <location>
        <position position="1"/>
    </location>
</feature>
<keyword evidence="2" id="KW-1185">Reference proteome</keyword>
<proteinExistence type="predicted"/>
<sequence>ESFVSRSPDCPSSEDVSRLKRVLRYTIGITDLGITYRPNGNSNFECFSNADFGGCKKTGRSTYIGGSSDP</sequence>
<dbReference type="OrthoDB" id="412285at2759"/>
<dbReference type="Proteomes" id="UP000801492">
    <property type="component" value="Unassembled WGS sequence"/>
</dbReference>
<reference evidence="1" key="1">
    <citation type="submission" date="2019-08" db="EMBL/GenBank/DDBJ databases">
        <title>The genome of the North American firefly Photinus pyralis.</title>
        <authorList>
            <consortium name="Photinus pyralis genome working group"/>
            <person name="Fallon T.R."/>
            <person name="Sander Lower S.E."/>
            <person name="Weng J.-K."/>
        </authorList>
    </citation>
    <scope>NUCLEOTIDE SEQUENCE</scope>
    <source>
        <strain evidence="1">TRF0915ILg1</strain>
        <tissue evidence="1">Whole body</tissue>
    </source>
</reference>
<evidence type="ECO:0000313" key="1">
    <source>
        <dbReference type="EMBL" id="KAF2902458.1"/>
    </source>
</evidence>
<protein>
    <submittedName>
        <fullName evidence="1">Uncharacterized protein</fullName>
    </submittedName>
</protein>
<accession>A0A8K0GLW2</accession>
<gene>
    <name evidence="1" type="ORF">ILUMI_03729</name>
</gene>
<evidence type="ECO:0000313" key="2">
    <source>
        <dbReference type="Proteomes" id="UP000801492"/>
    </source>
</evidence>
<dbReference type="AlphaFoldDB" id="A0A8K0GLW2"/>
<comment type="caution">
    <text evidence="1">The sequence shown here is derived from an EMBL/GenBank/DDBJ whole genome shotgun (WGS) entry which is preliminary data.</text>
</comment>
<organism evidence="1 2">
    <name type="scientific">Ignelater luminosus</name>
    <name type="common">Cucubano</name>
    <name type="synonym">Pyrophorus luminosus</name>
    <dbReference type="NCBI Taxonomy" id="2038154"/>
    <lineage>
        <taxon>Eukaryota</taxon>
        <taxon>Metazoa</taxon>
        <taxon>Ecdysozoa</taxon>
        <taxon>Arthropoda</taxon>
        <taxon>Hexapoda</taxon>
        <taxon>Insecta</taxon>
        <taxon>Pterygota</taxon>
        <taxon>Neoptera</taxon>
        <taxon>Endopterygota</taxon>
        <taxon>Coleoptera</taxon>
        <taxon>Polyphaga</taxon>
        <taxon>Elateriformia</taxon>
        <taxon>Elateroidea</taxon>
        <taxon>Elateridae</taxon>
        <taxon>Agrypninae</taxon>
        <taxon>Pyrophorini</taxon>
        <taxon>Ignelater</taxon>
    </lineage>
</organism>